<feature type="coiled-coil region" evidence="1">
    <location>
        <begin position="7"/>
        <end position="34"/>
    </location>
</feature>
<dbReference type="InterPro" id="IPR039873">
    <property type="entry name" value="CCDC78"/>
</dbReference>
<keyword evidence="5" id="KW-1185">Reference proteome</keyword>
<gene>
    <name evidence="4" type="ORF">KUDE01_024409</name>
</gene>
<comment type="caution">
    <text evidence="4">The sequence shown here is derived from an EMBL/GenBank/DDBJ whole genome shotgun (WGS) entry which is preliminary data.</text>
</comment>
<dbReference type="InterPro" id="IPR029329">
    <property type="entry name" value="DUF4472"/>
</dbReference>
<reference evidence="4" key="1">
    <citation type="submission" date="2023-04" db="EMBL/GenBank/DDBJ databases">
        <title>Chromosome-level genome of Chaenocephalus aceratus.</title>
        <authorList>
            <person name="Park H."/>
        </authorList>
    </citation>
    <scope>NUCLEOTIDE SEQUENCE</scope>
    <source>
        <strain evidence="4">DE</strain>
        <tissue evidence="4">Muscle</tissue>
    </source>
</reference>
<protein>
    <submittedName>
        <fullName evidence="4">Coiled-coil domain containing protein 78</fullName>
    </submittedName>
</protein>
<dbReference type="PANTHER" id="PTHR22106:SF5">
    <property type="entry name" value="COILED-COIL DOMAIN-CONTAINING PROTEIN 78"/>
    <property type="match status" value="1"/>
</dbReference>
<feature type="coiled-coil region" evidence="1">
    <location>
        <begin position="66"/>
        <end position="121"/>
    </location>
</feature>
<evidence type="ECO:0000259" key="3">
    <source>
        <dbReference type="Pfam" id="PF14739"/>
    </source>
</evidence>
<evidence type="ECO:0000313" key="5">
    <source>
        <dbReference type="Proteomes" id="UP001228049"/>
    </source>
</evidence>
<feature type="region of interest" description="Disordered" evidence="2">
    <location>
        <begin position="388"/>
        <end position="421"/>
    </location>
</feature>
<organism evidence="4 5">
    <name type="scientific">Dissostichus eleginoides</name>
    <name type="common">Patagonian toothfish</name>
    <name type="synonym">Dissostichus amissus</name>
    <dbReference type="NCBI Taxonomy" id="100907"/>
    <lineage>
        <taxon>Eukaryota</taxon>
        <taxon>Metazoa</taxon>
        <taxon>Chordata</taxon>
        <taxon>Craniata</taxon>
        <taxon>Vertebrata</taxon>
        <taxon>Euteleostomi</taxon>
        <taxon>Actinopterygii</taxon>
        <taxon>Neopterygii</taxon>
        <taxon>Teleostei</taxon>
        <taxon>Neoteleostei</taxon>
        <taxon>Acanthomorphata</taxon>
        <taxon>Eupercaria</taxon>
        <taxon>Perciformes</taxon>
        <taxon>Notothenioidei</taxon>
        <taxon>Nototheniidae</taxon>
        <taxon>Dissostichus</taxon>
    </lineage>
</organism>
<accession>A0AAD9BGR0</accession>
<proteinExistence type="predicted"/>
<dbReference type="GO" id="GO:0005737">
    <property type="term" value="C:cytoplasm"/>
    <property type="evidence" value="ECO:0007669"/>
    <property type="project" value="TreeGrafter"/>
</dbReference>
<dbReference type="AlphaFoldDB" id="A0AAD9BGR0"/>
<evidence type="ECO:0000313" key="4">
    <source>
        <dbReference type="EMBL" id="KAK1881243.1"/>
    </source>
</evidence>
<evidence type="ECO:0000256" key="1">
    <source>
        <dbReference type="SAM" id="Coils"/>
    </source>
</evidence>
<feature type="compositionally biased region" description="Basic and acidic residues" evidence="2">
    <location>
        <begin position="406"/>
        <end position="421"/>
    </location>
</feature>
<dbReference type="PANTHER" id="PTHR22106">
    <property type="entry name" value="COILED-COIL DOMAIN-CONTAINING PROTEIN 78"/>
    <property type="match status" value="1"/>
</dbReference>
<name>A0AAD9BGR0_DISEL</name>
<sequence>MDKQDHQLSSNEQLQALTEENQQLRENERLFTKVGYLECRLGYLASSNTDLSCRLIQSEEDKLKISKELVDEKMQTNKMREQFEEEKFELKNKLLNQASAITELEMERDNLSRALQSAEACLKVGEKSGQDLTEEYTALKNSYLALADAHDKEQNQGEKLSAELLALAQAQDALRLQLEEQQQSVETSTRGLHCELDRVRALISSMSHNRVKVRHYLETKMRSKKCWKMKNSYEEQQKKLEQKVVEMGKEHQEDKRAIRNRQQELSERSAALMCSQSQVKEAEDENSKLHLQVKKLNEKYRSRLVWYLQDLSEYIDGLGEGKSPPEASKLRAHVDSMLQDVRSSYRAREEQLASAARSYKKRLQEITKTHHGLLIAYRVQREQILAQPQSGLDPGPPEAPFSLEPSELREETERELQQRRQDEARLEAQLQVVALKMPVQNLSRHEKQLREISDSTLVSLEKDQALLITRVTVAEAQVSELQDYIDNHLGRSGSHSVCNFFKCSLLEDHYSELYHCLQSMLWAQILFCEQHSGKEVG</sequence>
<dbReference type="EMBL" id="JASDAP010000024">
    <property type="protein sequence ID" value="KAK1881243.1"/>
    <property type="molecule type" value="Genomic_DNA"/>
</dbReference>
<dbReference type="Pfam" id="PF14739">
    <property type="entry name" value="DUF4472"/>
    <property type="match status" value="1"/>
</dbReference>
<feature type="domain" description="DUF4472" evidence="3">
    <location>
        <begin position="58"/>
        <end position="164"/>
    </location>
</feature>
<evidence type="ECO:0000256" key="2">
    <source>
        <dbReference type="SAM" id="MobiDB-lite"/>
    </source>
</evidence>
<dbReference type="Proteomes" id="UP001228049">
    <property type="component" value="Unassembled WGS sequence"/>
</dbReference>
<keyword evidence="1" id="KW-0175">Coiled coil</keyword>